<name>A0A2Z7CHB5_9LAMI</name>
<protein>
    <submittedName>
        <fullName evidence="1">Uncharacterized protein</fullName>
    </submittedName>
</protein>
<dbReference type="EMBL" id="KQ995720">
    <property type="protein sequence ID" value="KZV46065.1"/>
    <property type="molecule type" value="Genomic_DNA"/>
</dbReference>
<keyword evidence="2" id="KW-1185">Reference proteome</keyword>
<dbReference type="AlphaFoldDB" id="A0A2Z7CHB5"/>
<reference evidence="1 2" key="1">
    <citation type="journal article" date="2015" name="Proc. Natl. Acad. Sci. U.S.A.">
        <title>The resurrection genome of Boea hygrometrica: A blueprint for survival of dehydration.</title>
        <authorList>
            <person name="Xiao L."/>
            <person name="Yang G."/>
            <person name="Zhang L."/>
            <person name="Yang X."/>
            <person name="Zhao S."/>
            <person name="Ji Z."/>
            <person name="Zhou Q."/>
            <person name="Hu M."/>
            <person name="Wang Y."/>
            <person name="Chen M."/>
            <person name="Xu Y."/>
            <person name="Jin H."/>
            <person name="Xiao X."/>
            <person name="Hu G."/>
            <person name="Bao F."/>
            <person name="Hu Y."/>
            <person name="Wan P."/>
            <person name="Li L."/>
            <person name="Deng X."/>
            <person name="Kuang T."/>
            <person name="Xiang C."/>
            <person name="Zhu J.K."/>
            <person name="Oliver M.J."/>
            <person name="He Y."/>
        </authorList>
    </citation>
    <scope>NUCLEOTIDE SEQUENCE [LARGE SCALE GENOMIC DNA]</scope>
    <source>
        <strain evidence="2">cv. XS01</strain>
    </source>
</reference>
<proteinExistence type="predicted"/>
<organism evidence="1 2">
    <name type="scientific">Dorcoceras hygrometricum</name>
    <dbReference type="NCBI Taxonomy" id="472368"/>
    <lineage>
        <taxon>Eukaryota</taxon>
        <taxon>Viridiplantae</taxon>
        <taxon>Streptophyta</taxon>
        <taxon>Embryophyta</taxon>
        <taxon>Tracheophyta</taxon>
        <taxon>Spermatophyta</taxon>
        <taxon>Magnoliopsida</taxon>
        <taxon>eudicotyledons</taxon>
        <taxon>Gunneridae</taxon>
        <taxon>Pentapetalae</taxon>
        <taxon>asterids</taxon>
        <taxon>lamiids</taxon>
        <taxon>Lamiales</taxon>
        <taxon>Gesneriaceae</taxon>
        <taxon>Didymocarpoideae</taxon>
        <taxon>Trichosporeae</taxon>
        <taxon>Loxocarpinae</taxon>
        <taxon>Dorcoceras</taxon>
    </lineage>
</organism>
<sequence>MRRVVKYHSSWARQQQVELFDASGNPGSTAGRGFNPAGGAPGGGYLVASVVISRCDSVFALSIKTTAFRLVGAMSFRCCVWYQLVVCVRVYAGCSAGVDVDAGQLSCSSKRMRRRFVVATGSPAADATLRFEVATGTSREKLATGSPAAGEFRAIACCWYFARASDWMTCLPAFYEIVLTQILLAEPLGSLAFKMVQVRQLENEQQVKLETSRWVALCLSKAYVFRVSVVAF</sequence>
<accession>A0A2Z7CHB5</accession>
<dbReference type="Proteomes" id="UP000250235">
    <property type="component" value="Unassembled WGS sequence"/>
</dbReference>
<evidence type="ECO:0000313" key="1">
    <source>
        <dbReference type="EMBL" id="KZV46065.1"/>
    </source>
</evidence>
<evidence type="ECO:0000313" key="2">
    <source>
        <dbReference type="Proteomes" id="UP000250235"/>
    </source>
</evidence>
<gene>
    <name evidence="1" type="ORF">F511_17597</name>
</gene>